<evidence type="ECO:0000256" key="4">
    <source>
        <dbReference type="ARBA" id="ARBA00023143"/>
    </source>
</evidence>
<evidence type="ECO:0000313" key="7">
    <source>
        <dbReference type="EMBL" id="PZD97370.1"/>
    </source>
</evidence>
<dbReference type="PANTHER" id="PTHR30435:SF12">
    <property type="entry name" value="FLAGELLAR BASAL BODY ROD PROTEIN FLGB"/>
    <property type="match status" value="1"/>
</dbReference>
<organism evidence="7 8">
    <name type="scientific">Paenibacillus sambharensis</name>
    <dbReference type="NCBI Taxonomy" id="1803190"/>
    <lineage>
        <taxon>Bacteria</taxon>
        <taxon>Bacillati</taxon>
        <taxon>Bacillota</taxon>
        <taxon>Bacilli</taxon>
        <taxon>Bacillales</taxon>
        <taxon>Paenibacillaceae</taxon>
        <taxon>Paenibacillus</taxon>
    </lineage>
</organism>
<evidence type="ECO:0000256" key="2">
    <source>
        <dbReference type="ARBA" id="ARBA00009677"/>
    </source>
</evidence>
<proteinExistence type="inferred from homology"/>
<dbReference type="RefSeq" id="WP_111145228.1">
    <property type="nucleotide sequence ID" value="NZ_QKRB01000028.1"/>
</dbReference>
<dbReference type="GO" id="GO:0030694">
    <property type="term" value="C:bacterial-type flagellum basal body, rod"/>
    <property type="evidence" value="ECO:0007669"/>
    <property type="project" value="InterPro"/>
</dbReference>
<gene>
    <name evidence="7" type="primary">flgB</name>
    <name evidence="7" type="ORF">DNH61_03205</name>
</gene>
<dbReference type="GO" id="GO:0071978">
    <property type="term" value="P:bacterial-type flagellum-dependent swarming motility"/>
    <property type="evidence" value="ECO:0007669"/>
    <property type="project" value="TreeGrafter"/>
</dbReference>
<comment type="similarity">
    <text evidence="2 6">Belongs to the flagella basal body rod proteins family.</text>
</comment>
<dbReference type="EMBL" id="QKRB01000028">
    <property type="protein sequence ID" value="PZD97370.1"/>
    <property type="molecule type" value="Genomic_DNA"/>
</dbReference>
<reference evidence="7 8" key="1">
    <citation type="submission" date="2018-06" db="EMBL/GenBank/DDBJ databases">
        <title>Paenibacillus imtechensis sp. nov.</title>
        <authorList>
            <person name="Pinnaka A.K."/>
            <person name="Singh H."/>
            <person name="Kaur M."/>
        </authorList>
    </citation>
    <scope>NUCLEOTIDE SEQUENCE [LARGE SCALE GENOMIC DNA]</scope>
    <source>
        <strain evidence="7 8">SMB1</strain>
    </source>
</reference>
<dbReference type="PIRSF" id="PIRSF002889">
    <property type="entry name" value="Rod_FlgB"/>
    <property type="match status" value="1"/>
</dbReference>
<evidence type="ECO:0000256" key="1">
    <source>
        <dbReference type="ARBA" id="ARBA00004117"/>
    </source>
</evidence>
<name>A0A2W1LH28_9BACL</name>
<evidence type="ECO:0000313" key="8">
    <source>
        <dbReference type="Proteomes" id="UP000249522"/>
    </source>
</evidence>
<comment type="function">
    <text evidence="5 6">Structural component of flagellum, the bacterial motility apparatus. Part of the rod structure of flagellar basal body.</text>
</comment>
<dbReference type="OrthoDB" id="9792068at2"/>
<keyword evidence="7" id="KW-0969">Cilium</keyword>
<dbReference type="AlphaFoldDB" id="A0A2W1LH28"/>
<dbReference type="NCBIfam" id="TIGR01396">
    <property type="entry name" value="FlgB"/>
    <property type="match status" value="1"/>
</dbReference>
<accession>A0A2W1LH28</accession>
<comment type="subunit">
    <text evidence="6">The basal body constitutes a major portion of the flagellar organelle and consists of a number of rings mounted on a central rod.</text>
</comment>
<protein>
    <recommendedName>
        <fullName evidence="3 6">Flagellar basal body rod protein FlgB</fullName>
    </recommendedName>
</protein>
<dbReference type="PANTHER" id="PTHR30435">
    <property type="entry name" value="FLAGELLAR PROTEIN"/>
    <property type="match status" value="1"/>
</dbReference>
<keyword evidence="4 6" id="KW-0975">Bacterial flagellum</keyword>
<keyword evidence="8" id="KW-1185">Reference proteome</keyword>
<evidence type="ECO:0000256" key="3">
    <source>
        <dbReference type="ARBA" id="ARBA00014376"/>
    </source>
</evidence>
<sequence>MIDFTNSKHQKLLKVLTKQHELITNNISNADTPHYKATHVAFQDELDRILGRQPSDVSLKRTHDRHLPLQTDESIKVVESRNKTMNNNGNNVDIDAEMSRLAKNQLLYNYTIERVSGQYTKMSNLLKDLR</sequence>
<dbReference type="InterPro" id="IPR006300">
    <property type="entry name" value="FlgB"/>
</dbReference>
<keyword evidence="7" id="KW-0966">Cell projection</keyword>
<evidence type="ECO:0000256" key="5">
    <source>
        <dbReference type="ARBA" id="ARBA00024934"/>
    </source>
</evidence>
<evidence type="ECO:0000256" key="6">
    <source>
        <dbReference type="PIRNR" id="PIRNR002889"/>
    </source>
</evidence>
<dbReference type="Proteomes" id="UP000249522">
    <property type="component" value="Unassembled WGS sequence"/>
</dbReference>
<comment type="caution">
    <text evidence="7">The sequence shown here is derived from an EMBL/GenBank/DDBJ whole genome shotgun (WGS) entry which is preliminary data.</text>
</comment>
<keyword evidence="7" id="KW-0282">Flagellum</keyword>
<comment type="subcellular location">
    <subcellularLocation>
        <location evidence="1 6">Bacterial flagellum basal body</location>
    </subcellularLocation>
</comment>